<reference evidence="1" key="2">
    <citation type="journal article" date="2015" name="Fish Shellfish Immunol.">
        <title>Early steps in the European eel (Anguilla anguilla)-Vibrio vulnificus interaction in the gills: Role of the RtxA13 toxin.</title>
        <authorList>
            <person name="Callol A."/>
            <person name="Pajuelo D."/>
            <person name="Ebbesson L."/>
            <person name="Teles M."/>
            <person name="MacKenzie S."/>
            <person name="Amaro C."/>
        </authorList>
    </citation>
    <scope>NUCLEOTIDE SEQUENCE</scope>
</reference>
<proteinExistence type="predicted"/>
<name>A0A0E9PKE5_ANGAN</name>
<dbReference type="EMBL" id="GBXM01103593">
    <property type="protein sequence ID" value="JAH04984.1"/>
    <property type="molecule type" value="Transcribed_RNA"/>
</dbReference>
<reference evidence="1" key="1">
    <citation type="submission" date="2014-11" db="EMBL/GenBank/DDBJ databases">
        <authorList>
            <person name="Amaro Gonzalez C."/>
        </authorList>
    </citation>
    <scope>NUCLEOTIDE SEQUENCE</scope>
</reference>
<organism evidence="1">
    <name type="scientific">Anguilla anguilla</name>
    <name type="common">European freshwater eel</name>
    <name type="synonym">Muraena anguilla</name>
    <dbReference type="NCBI Taxonomy" id="7936"/>
    <lineage>
        <taxon>Eukaryota</taxon>
        <taxon>Metazoa</taxon>
        <taxon>Chordata</taxon>
        <taxon>Craniata</taxon>
        <taxon>Vertebrata</taxon>
        <taxon>Euteleostomi</taxon>
        <taxon>Actinopterygii</taxon>
        <taxon>Neopterygii</taxon>
        <taxon>Teleostei</taxon>
        <taxon>Anguilliformes</taxon>
        <taxon>Anguillidae</taxon>
        <taxon>Anguilla</taxon>
    </lineage>
</organism>
<evidence type="ECO:0000313" key="1">
    <source>
        <dbReference type="EMBL" id="JAH04984.1"/>
    </source>
</evidence>
<accession>A0A0E9PKE5</accession>
<sequence>MNYYSFMSNPHRSPDPCELLLIMSNPHRSPQPCKLLLIMSSPHRSPHPVNYYSLCLTHIDHQTL</sequence>
<protein>
    <submittedName>
        <fullName evidence="1">Uncharacterized protein</fullName>
    </submittedName>
</protein>
<dbReference type="AlphaFoldDB" id="A0A0E9PKE5"/>